<keyword evidence="1" id="KW-1185">Reference proteome</keyword>
<sequence>MRGGKKRNADVIINYCCYFSFLRPVGIGTWSRVWPEEVRSSFGLRTMKVKYEESVQAKIKGAEATGEAAKTNFIATGADKRR</sequence>
<organism evidence="1 2">
    <name type="scientific">Romanomermis culicivorax</name>
    <name type="common">Nematode worm</name>
    <dbReference type="NCBI Taxonomy" id="13658"/>
    <lineage>
        <taxon>Eukaryota</taxon>
        <taxon>Metazoa</taxon>
        <taxon>Ecdysozoa</taxon>
        <taxon>Nematoda</taxon>
        <taxon>Enoplea</taxon>
        <taxon>Dorylaimia</taxon>
        <taxon>Mermithida</taxon>
        <taxon>Mermithoidea</taxon>
        <taxon>Mermithidae</taxon>
        <taxon>Romanomermis</taxon>
    </lineage>
</organism>
<evidence type="ECO:0000313" key="1">
    <source>
        <dbReference type="Proteomes" id="UP000887565"/>
    </source>
</evidence>
<evidence type="ECO:0000313" key="2">
    <source>
        <dbReference type="WBParaSite" id="nRc.2.0.1.t38512-RA"/>
    </source>
</evidence>
<protein>
    <submittedName>
        <fullName evidence="2">Uncharacterized protein</fullName>
    </submittedName>
</protein>
<dbReference type="AlphaFoldDB" id="A0A915KKG8"/>
<dbReference type="WBParaSite" id="nRc.2.0.1.t38512-RA">
    <property type="protein sequence ID" value="nRc.2.0.1.t38512-RA"/>
    <property type="gene ID" value="nRc.2.0.1.g38512"/>
</dbReference>
<accession>A0A915KKG8</accession>
<proteinExistence type="predicted"/>
<dbReference type="Proteomes" id="UP000887565">
    <property type="component" value="Unplaced"/>
</dbReference>
<reference evidence="2" key="1">
    <citation type="submission" date="2022-11" db="UniProtKB">
        <authorList>
            <consortium name="WormBaseParasite"/>
        </authorList>
    </citation>
    <scope>IDENTIFICATION</scope>
</reference>
<name>A0A915KKG8_ROMCU</name>